<keyword evidence="2" id="KW-1185">Reference proteome</keyword>
<dbReference type="RefSeq" id="WP_153497288.1">
    <property type="nucleotide sequence ID" value="NZ_CAXYUY010000031.1"/>
</dbReference>
<dbReference type="InterPro" id="IPR043519">
    <property type="entry name" value="NT_sf"/>
</dbReference>
<accession>A0A7X2D2P5</accession>
<reference evidence="1 2" key="1">
    <citation type="submission" date="2019-10" db="EMBL/GenBank/DDBJ databases">
        <authorList>
            <person name="Dong K."/>
        </authorList>
    </citation>
    <scope>NUCLEOTIDE SEQUENCE [LARGE SCALE GENOMIC DNA]</scope>
    <source>
        <strain evidence="1 2">DSM 28960</strain>
    </source>
</reference>
<organism evidence="1 2">
    <name type="scientific">Lactococcus hircilactis</name>
    <dbReference type="NCBI Taxonomy" id="1494462"/>
    <lineage>
        <taxon>Bacteria</taxon>
        <taxon>Bacillati</taxon>
        <taxon>Bacillota</taxon>
        <taxon>Bacilli</taxon>
        <taxon>Lactobacillales</taxon>
        <taxon>Streptococcaceae</taxon>
        <taxon>Lactococcus</taxon>
    </lineage>
</organism>
<proteinExistence type="predicted"/>
<comment type="caution">
    <text evidence="1">The sequence shown here is derived from an EMBL/GenBank/DDBJ whole genome shotgun (WGS) entry which is preliminary data.</text>
</comment>
<evidence type="ECO:0000313" key="1">
    <source>
        <dbReference type="EMBL" id="MQW40672.1"/>
    </source>
</evidence>
<dbReference type="OrthoDB" id="2427280at2"/>
<dbReference type="Proteomes" id="UP000439550">
    <property type="component" value="Unassembled WGS sequence"/>
</dbReference>
<dbReference type="Gene3D" id="3.30.460.10">
    <property type="entry name" value="Beta Polymerase, domain 2"/>
    <property type="match status" value="1"/>
</dbReference>
<protein>
    <submittedName>
        <fullName evidence="1">Nucleotidyltransferase domain-containing protein</fullName>
    </submittedName>
</protein>
<name>A0A7X2D2P5_9LACT</name>
<keyword evidence="1" id="KW-0808">Transferase</keyword>
<evidence type="ECO:0000313" key="2">
    <source>
        <dbReference type="Proteomes" id="UP000439550"/>
    </source>
</evidence>
<dbReference type="SUPFAM" id="SSF81301">
    <property type="entry name" value="Nucleotidyltransferase"/>
    <property type="match status" value="1"/>
</dbReference>
<gene>
    <name evidence="1" type="ORF">GHI93_12190</name>
</gene>
<sequence>MEPSEKRDAIIKKICDFYEHVAGISGIYLSGSMALCETDDVSDIDLRLVIGDEMDKSAVLSVLTENKIEESDKILFVSTVNENYAVIHYENFIKLDCFVYHVSEIIPSNWLKEIKILKDKNDFLRNIKEKSCQLSYVVTQKTFDFYLVKFYSNVQEVYRRRKRGEFHYALECELWVKNANVAFWMMAKGRQPNSLGDWSKYEGRRSKLNLDQINQLKMSQNSYDFETFQSQWCDPLLSVLTEIASRYKLEFDEKIFKKVMKCDRD</sequence>
<dbReference type="EMBL" id="WITJ01000028">
    <property type="protein sequence ID" value="MQW40672.1"/>
    <property type="molecule type" value="Genomic_DNA"/>
</dbReference>
<dbReference type="AlphaFoldDB" id="A0A7X2D2P5"/>
<dbReference type="GO" id="GO:0016740">
    <property type="term" value="F:transferase activity"/>
    <property type="evidence" value="ECO:0007669"/>
    <property type="project" value="UniProtKB-KW"/>
</dbReference>